<keyword evidence="1" id="KW-0812">Transmembrane</keyword>
<organism evidence="2 3">
    <name type="scientific">Virgibacillus litoralis</name>
    <dbReference type="NCBI Taxonomy" id="578221"/>
    <lineage>
        <taxon>Bacteria</taxon>
        <taxon>Bacillati</taxon>
        <taxon>Bacillota</taxon>
        <taxon>Bacilli</taxon>
        <taxon>Bacillales</taxon>
        <taxon>Bacillaceae</taxon>
        <taxon>Virgibacillus</taxon>
    </lineage>
</organism>
<reference evidence="2 3" key="1">
    <citation type="submission" date="2021-03" db="EMBL/GenBank/DDBJ databases">
        <title>Genomic Encyclopedia of Type Strains, Phase IV (KMG-IV): sequencing the most valuable type-strain genomes for metagenomic binning, comparative biology and taxonomic classification.</title>
        <authorList>
            <person name="Goeker M."/>
        </authorList>
    </citation>
    <scope>NUCLEOTIDE SEQUENCE [LARGE SCALE GENOMIC DNA]</scope>
    <source>
        <strain evidence="2 3">DSM 21085</strain>
    </source>
</reference>
<feature type="transmembrane region" description="Helical" evidence="1">
    <location>
        <begin position="31"/>
        <end position="51"/>
    </location>
</feature>
<protein>
    <submittedName>
        <fullName evidence="2">Uncharacterized protein</fullName>
    </submittedName>
</protein>
<keyword evidence="3" id="KW-1185">Reference proteome</keyword>
<proteinExistence type="predicted"/>
<evidence type="ECO:0000313" key="2">
    <source>
        <dbReference type="EMBL" id="MBP1947539.1"/>
    </source>
</evidence>
<dbReference type="Proteomes" id="UP001519328">
    <property type="component" value="Unassembled WGS sequence"/>
</dbReference>
<dbReference type="EMBL" id="JAGGKK010000001">
    <property type="protein sequence ID" value="MBP1947539.1"/>
    <property type="molecule type" value="Genomic_DNA"/>
</dbReference>
<dbReference type="RefSeq" id="WP_209479148.1">
    <property type="nucleotide sequence ID" value="NZ_JAGGKK010000001.1"/>
</dbReference>
<keyword evidence="1" id="KW-0472">Membrane</keyword>
<sequence>MYEDLGTKTSRLVQEFDRNRLREKRWQRRKITEIVIIGVIGVLFTALMFVVDFDKVRLDFPINATPFIGAWVGFNLGEIIRMNNL</sequence>
<evidence type="ECO:0000313" key="3">
    <source>
        <dbReference type="Proteomes" id="UP001519328"/>
    </source>
</evidence>
<comment type="caution">
    <text evidence="2">The sequence shown here is derived from an EMBL/GenBank/DDBJ whole genome shotgun (WGS) entry which is preliminary data.</text>
</comment>
<keyword evidence="1" id="KW-1133">Transmembrane helix</keyword>
<evidence type="ECO:0000256" key="1">
    <source>
        <dbReference type="SAM" id="Phobius"/>
    </source>
</evidence>
<accession>A0ABS4H9W8</accession>
<gene>
    <name evidence="2" type="ORF">J2Z82_000462</name>
</gene>
<name>A0ABS4H9W8_9BACI</name>